<protein>
    <recommendedName>
        <fullName evidence="5">UDP-glucuronosyltransferase</fullName>
        <ecNumber evidence="5">2.4.1.17</ecNumber>
    </recommendedName>
</protein>
<evidence type="ECO:0000256" key="1">
    <source>
        <dbReference type="ARBA" id="ARBA00009995"/>
    </source>
</evidence>
<sequence>MKGTQRISSQKSAETGTYLFSMNNSIMLFTGTRQSWIWLESSHRRELSGIDWSNNINRFNFGNNDVLDHFGYKYLDYTRSDFTKRTFLPHAERRKAVNLFERPSINPLLAIYIMNKIGLKLTENTFKHENMQKLMNSGEKFDAVIVGQFLNDALKALAYHFEGHLILFSSVGTSTWVNHLVGNPSLPSYTPEMLMSFPARMTYIQRLKNVLFNTIYNINQLILFYPQQNQLLKKYISDDIDLHDALFNVSLVLLNSHESVSFPSSSVPCMKLIGGFHVKPPKKLPTDLQEFLDNSTQGVVYFSMGSNVNSKDMPKNLKSSILKAFSNLKENVLWKYEDQTLTDLPKNVKIGKWFPQQDILAHPNVKLFITHSGYASTIETVYHGVPIVAIPIFGDQAMNAVHAETKGFGIYLPWHKITEQSFITTIREVIDNPKFKEVAMKKSVLMRDRETAPLDSAIYWIEYILRHDGARHLRVSSLELSWYQYYMLDIYAPLAVFIYVLYFVVKKFLMLLFFRVKQKVKIL</sequence>
<organism evidence="6 7">
    <name type="scientific">Sitophilus oryzae</name>
    <name type="common">Rice weevil</name>
    <name type="synonym">Curculio oryzae</name>
    <dbReference type="NCBI Taxonomy" id="7048"/>
    <lineage>
        <taxon>Eukaryota</taxon>
        <taxon>Metazoa</taxon>
        <taxon>Ecdysozoa</taxon>
        <taxon>Arthropoda</taxon>
        <taxon>Hexapoda</taxon>
        <taxon>Insecta</taxon>
        <taxon>Pterygota</taxon>
        <taxon>Neoptera</taxon>
        <taxon>Endopterygota</taxon>
        <taxon>Coleoptera</taxon>
        <taxon>Polyphaga</taxon>
        <taxon>Cucujiformia</taxon>
        <taxon>Curculionidae</taxon>
        <taxon>Dryophthorinae</taxon>
        <taxon>Sitophilus</taxon>
    </lineage>
</organism>
<evidence type="ECO:0000256" key="4">
    <source>
        <dbReference type="RuleBase" id="RU003718"/>
    </source>
</evidence>
<dbReference type="FunCoup" id="A0A6J2X7A2">
    <property type="interactions" value="429"/>
</dbReference>
<accession>A0A6J2X7A2</accession>
<dbReference type="PANTHER" id="PTHR48043">
    <property type="entry name" value="EG:EG0003.4 PROTEIN-RELATED"/>
    <property type="match status" value="1"/>
</dbReference>
<dbReference type="OrthoDB" id="5835829at2759"/>
<dbReference type="InterPro" id="IPR050271">
    <property type="entry name" value="UDP-glycosyltransferase"/>
</dbReference>
<keyword evidence="5" id="KW-0472">Membrane</keyword>
<dbReference type="CDD" id="cd03784">
    <property type="entry name" value="GT1_Gtf-like"/>
    <property type="match status" value="1"/>
</dbReference>
<keyword evidence="5" id="KW-1133">Transmembrane helix</keyword>
<dbReference type="InterPro" id="IPR002213">
    <property type="entry name" value="UDP_glucos_trans"/>
</dbReference>
<evidence type="ECO:0000256" key="2">
    <source>
        <dbReference type="ARBA" id="ARBA00022676"/>
    </source>
</evidence>
<evidence type="ECO:0000256" key="5">
    <source>
        <dbReference type="RuleBase" id="RU362059"/>
    </source>
</evidence>
<evidence type="ECO:0000256" key="3">
    <source>
        <dbReference type="ARBA" id="ARBA00022679"/>
    </source>
</evidence>
<reference evidence="7" key="1">
    <citation type="submission" date="2025-08" db="UniProtKB">
        <authorList>
            <consortium name="RefSeq"/>
        </authorList>
    </citation>
    <scope>IDENTIFICATION</scope>
    <source>
        <tissue evidence="7">Gonads</tissue>
    </source>
</reference>
<proteinExistence type="inferred from homology"/>
<dbReference type="Gene3D" id="3.40.50.2000">
    <property type="entry name" value="Glycogen Phosphorylase B"/>
    <property type="match status" value="1"/>
</dbReference>
<keyword evidence="6" id="KW-1185">Reference proteome</keyword>
<comment type="similarity">
    <text evidence="1 4">Belongs to the UDP-glycosyltransferase family.</text>
</comment>
<dbReference type="RefSeq" id="XP_030747072.1">
    <property type="nucleotide sequence ID" value="XM_030891212.1"/>
</dbReference>
<dbReference type="GeneID" id="115875680"/>
<dbReference type="SUPFAM" id="SSF53756">
    <property type="entry name" value="UDP-Glycosyltransferase/glycogen phosphorylase"/>
    <property type="match status" value="1"/>
</dbReference>
<keyword evidence="5" id="KW-0812">Transmembrane</keyword>
<dbReference type="KEGG" id="soy:115875680"/>
<dbReference type="PANTHER" id="PTHR48043:SF159">
    <property type="entry name" value="EG:EG0003.4 PROTEIN-RELATED"/>
    <property type="match status" value="1"/>
</dbReference>
<evidence type="ECO:0000313" key="6">
    <source>
        <dbReference type="Proteomes" id="UP000504635"/>
    </source>
</evidence>
<keyword evidence="2 4" id="KW-0328">Glycosyltransferase</keyword>
<dbReference type="InParanoid" id="A0A6J2X7A2"/>
<dbReference type="Pfam" id="PF00201">
    <property type="entry name" value="UDPGT"/>
    <property type="match status" value="1"/>
</dbReference>
<comment type="subcellular location">
    <subcellularLocation>
        <location evidence="5">Membrane</location>
        <topology evidence="5">Single-pass membrane protein</topology>
    </subcellularLocation>
</comment>
<gene>
    <name evidence="7" type="primary">LOC115875680</name>
</gene>
<dbReference type="Proteomes" id="UP000504635">
    <property type="component" value="Unplaced"/>
</dbReference>
<dbReference type="FunFam" id="3.40.50.2000:FF:000050">
    <property type="entry name" value="UDP-glucuronosyltransferase"/>
    <property type="match status" value="1"/>
</dbReference>
<dbReference type="GO" id="GO:0015020">
    <property type="term" value="F:glucuronosyltransferase activity"/>
    <property type="evidence" value="ECO:0007669"/>
    <property type="project" value="UniProtKB-EC"/>
</dbReference>
<dbReference type="PROSITE" id="PS00375">
    <property type="entry name" value="UDPGT"/>
    <property type="match status" value="1"/>
</dbReference>
<comment type="catalytic activity">
    <reaction evidence="5">
        <text>glucuronate acceptor + UDP-alpha-D-glucuronate = acceptor beta-D-glucuronoside + UDP + H(+)</text>
        <dbReference type="Rhea" id="RHEA:21032"/>
        <dbReference type="ChEBI" id="CHEBI:15378"/>
        <dbReference type="ChEBI" id="CHEBI:58052"/>
        <dbReference type="ChEBI" id="CHEBI:58223"/>
        <dbReference type="ChEBI" id="CHEBI:132367"/>
        <dbReference type="ChEBI" id="CHEBI:132368"/>
        <dbReference type="EC" id="2.4.1.17"/>
    </reaction>
</comment>
<dbReference type="GO" id="GO:0016020">
    <property type="term" value="C:membrane"/>
    <property type="evidence" value="ECO:0007669"/>
    <property type="project" value="UniProtKB-SubCell"/>
</dbReference>
<dbReference type="InterPro" id="IPR035595">
    <property type="entry name" value="UDP_glycos_trans_CS"/>
</dbReference>
<feature type="transmembrane region" description="Helical" evidence="5">
    <location>
        <begin position="482"/>
        <end position="505"/>
    </location>
</feature>
<evidence type="ECO:0000313" key="7">
    <source>
        <dbReference type="RefSeq" id="XP_030747072.1"/>
    </source>
</evidence>
<dbReference type="EC" id="2.4.1.17" evidence="5"/>
<keyword evidence="3 4" id="KW-0808">Transferase</keyword>
<name>A0A6J2X7A2_SITOR</name>
<dbReference type="AlphaFoldDB" id="A0A6J2X7A2"/>